<dbReference type="Pfam" id="PF04055">
    <property type="entry name" value="Radical_SAM"/>
    <property type="match status" value="1"/>
</dbReference>
<dbReference type="Pfam" id="PF06968">
    <property type="entry name" value="BATS"/>
    <property type="match status" value="1"/>
</dbReference>
<dbReference type="CDD" id="cd01335">
    <property type="entry name" value="Radical_SAM"/>
    <property type="match status" value="1"/>
</dbReference>
<dbReference type="InterPro" id="IPR013785">
    <property type="entry name" value="Aldolase_TIM"/>
</dbReference>
<evidence type="ECO:0000256" key="2">
    <source>
        <dbReference type="ARBA" id="ARBA00022485"/>
    </source>
</evidence>
<dbReference type="InterPro" id="IPR034428">
    <property type="entry name" value="ThiH/NoCL/HydG-like"/>
</dbReference>
<keyword evidence="3" id="KW-0949">S-adenosyl-L-methionine</keyword>
<dbReference type="AlphaFoldDB" id="A0AAU7VJF9"/>
<dbReference type="GO" id="GO:0003824">
    <property type="term" value="F:catalytic activity"/>
    <property type="evidence" value="ECO:0007669"/>
    <property type="project" value="InterPro"/>
</dbReference>
<sequence>MSFADVLEKYNDFDYNTYFSSVTKNDILKVLKKSKLDVNDYLVLLSPAASECLEEMAQRANRLTIQHFGKTVLLYTPMYLSNFCVNKCLYCSFNTEHNISRRKLNKSEIKKEAEAISKTGIKHILVLTGESRQETPVSYILDAVKILNKYFHSISIEIYPLTGEEYRQMIDAGVDGLTIYQEVYDEGTYKKVHVKGPKKDYQFRLKAPERACEQKIRTVNIGALLGLAHWRKEAFKTGLHASYLQETYPDVEVSISLPRIRPHVGSYDNIYDVKDKELVQILLAFKNFIPYGGVTISTREEQAFRDKLVPLGVTKMSAGVMTSVGGHSAKKEETSQFQIGDIRSVDEIKEAIFAIGYQPILKDWLKL</sequence>
<evidence type="ECO:0000256" key="6">
    <source>
        <dbReference type="ARBA" id="ARBA00023014"/>
    </source>
</evidence>
<organism evidence="10">
    <name type="scientific">Proteinivorax tanatarense</name>
    <dbReference type="NCBI Taxonomy" id="1260629"/>
    <lineage>
        <taxon>Bacteria</taxon>
        <taxon>Bacillati</taxon>
        <taxon>Bacillota</taxon>
        <taxon>Clostridia</taxon>
        <taxon>Eubacteriales</taxon>
        <taxon>Proteinivoracaceae</taxon>
        <taxon>Proteinivorax</taxon>
    </lineage>
</organism>
<keyword evidence="2" id="KW-0004">4Fe-4S</keyword>
<dbReference type="InterPro" id="IPR010722">
    <property type="entry name" value="BATS_dom"/>
</dbReference>
<protein>
    <submittedName>
        <fullName evidence="10">2-iminoacetate synthase ThiH</fullName>
    </submittedName>
</protein>
<dbReference type="PANTHER" id="PTHR43583:SF1">
    <property type="entry name" value="2-IMINOACETATE SYNTHASE"/>
    <property type="match status" value="1"/>
</dbReference>
<dbReference type="SFLD" id="SFLDS00029">
    <property type="entry name" value="Radical_SAM"/>
    <property type="match status" value="1"/>
</dbReference>
<evidence type="ECO:0000256" key="7">
    <source>
        <dbReference type="ARBA" id="ARBA00034078"/>
    </source>
</evidence>
<evidence type="ECO:0000259" key="8">
    <source>
        <dbReference type="SMART" id="SM00729"/>
    </source>
</evidence>
<gene>
    <name evidence="10" type="primary">thiH</name>
    <name evidence="10" type="ORF">PRVXT_002192</name>
</gene>
<dbReference type="PANTHER" id="PTHR43583">
    <property type="entry name" value="2-IMINOACETATE SYNTHASE"/>
    <property type="match status" value="1"/>
</dbReference>
<dbReference type="SMART" id="SM00729">
    <property type="entry name" value="Elp3"/>
    <property type="match status" value="1"/>
</dbReference>
<dbReference type="SUPFAM" id="SSF102114">
    <property type="entry name" value="Radical SAM enzymes"/>
    <property type="match status" value="1"/>
</dbReference>
<dbReference type="Gene3D" id="3.20.20.70">
    <property type="entry name" value="Aldolase class I"/>
    <property type="match status" value="1"/>
</dbReference>
<evidence type="ECO:0000259" key="9">
    <source>
        <dbReference type="SMART" id="SM00876"/>
    </source>
</evidence>
<keyword evidence="6" id="KW-0411">Iron-sulfur</keyword>
<evidence type="ECO:0000256" key="3">
    <source>
        <dbReference type="ARBA" id="ARBA00022691"/>
    </source>
</evidence>
<dbReference type="SFLD" id="SFLDF00301">
    <property type="entry name" value="2-iminoacetate_synthase_(ThiH)"/>
    <property type="match status" value="1"/>
</dbReference>
<dbReference type="SFLD" id="SFLDG01060">
    <property type="entry name" value="BATS_domain_containing"/>
    <property type="match status" value="1"/>
</dbReference>
<dbReference type="InterPro" id="IPR007197">
    <property type="entry name" value="rSAM"/>
</dbReference>
<comment type="cofactor">
    <cofactor evidence="7">
        <name>[2Fe-2S] cluster</name>
        <dbReference type="ChEBI" id="CHEBI:190135"/>
    </cofactor>
</comment>
<keyword evidence="4" id="KW-0479">Metal-binding</keyword>
<accession>A0AAU7VJF9</accession>
<evidence type="ECO:0000256" key="1">
    <source>
        <dbReference type="ARBA" id="ARBA00001966"/>
    </source>
</evidence>
<reference evidence="10" key="2">
    <citation type="submission" date="2024-06" db="EMBL/GenBank/DDBJ databases">
        <authorList>
            <person name="Petrova K.O."/>
            <person name="Toshchakov S.V."/>
            <person name="Boltjanskaja Y.V."/>
            <person name="Kevbrin V."/>
        </authorList>
    </citation>
    <scope>NUCLEOTIDE SEQUENCE</scope>
    <source>
        <strain evidence="10">Z-910T</strain>
    </source>
</reference>
<name>A0AAU7VJF9_9FIRM</name>
<dbReference type="InterPro" id="IPR006638">
    <property type="entry name" value="Elp3/MiaA/NifB-like_rSAM"/>
</dbReference>
<reference evidence="10" key="1">
    <citation type="journal article" date="2013" name="Extremophiles">
        <title>Proteinivorax tanatarense gen. nov., sp. nov., an anaerobic, haloalkaliphilic, proteolytic bacterium isolated from a decaying algal bloom, and proposal of Proteinivoraceae fam. nov.</title>
        <authorList>
            <person name="Kevbrin V."/>
            <person name="Boltyanskaya Y."/>
            <person name="Zhilina T."/>
            <person name="Kolganova T."/>
            <person name="Lavrentjeva E."/>
            <person name="Kuznetsov B."/>
        </authorList>
    </citation>
    <scope>NUCLEOTIDE SEQUENCE</scope>
    <source>
        <strain evidence="10">Z-910T</strain>
    </source>
</reference>
<dbReference type="InterPro" id="IPR012726">
    <property type="entry name" value="ThiH"/>
</dbReference>
<proteinExistence type="predicted"/>
<dbReference type="GO" id="GO:0005506">
    <property type="term" value="F:iron ion binding"/>
    <property type="evidence" value="ECO:0007669"/>
    <property type="project" value="InterPro"/>
</dbReference>
<evidence type="ECO:0000313" key="10">
    <source>
        <dbReference type="EMBL" id="XBX74166.1"/>
    </source>
</evidence>
<comment type="cofactor">
    <cofactor evidence="1">
        <name>[4Fe-4S] cluster</name>
        <dbReference type="ChEBI" id="CHEBI:49883"/>
    </cofactor>
</comment>
<feature type="domain" description="Elp3/MiaA/NifB-like radical SAM core" evidence="8">
    <location>
        <begin position="74"/>
        <end position="285"/>
    </location>
</feature>
<dbReference type="SFLD" id="SFLDG01081">
    <property type="entry name" value="cleavage_of_the_Ca-Cb_bond_in"/>
    <property type="match status" value="1"/>
</dbReference>
<feature type="domain" description="Biotin and thiamin synthesis-associated" evidence="9">
    <location>
        <begin position="256"/>
        <end position="359"/>
    </location>
</feature>
<evidence type="ECO:0000256" key="4">
    <source>
        <dbReference type="ARBA" id="ARBA00022723"/>
    </source>
</evidence>
<dbReference type="NCBIfam" id="TIGR02351">
    <property type="entry name" value="thiH"/>
    <property type="match status" value="1"/>
</dbReference>
<evidence type="ECO:0000256" key="5">
    <source>
        <dbReference type="ARBA" id="ARBA00023004"/>
    </source>
</evidence>
<dbReference type="GO" id="GO:0051539">
    <property type="term" value="F:4 iron, 4 sulfur cluster binding"/>
    <property type="evidence" value="ECO:0007669"/>
    <property type="project" value="UniProtKB-KW"/>
</dbReference>
<dbReference type="RefSeq" id="WP_350342924.1">
    <property type="nucleotide sequence ID" value="NZ_CP158367.1"/>
</dbReference>
<dbReference type="EMBL" id="CP158367">
    <property type="protein sequence ID" value="XBX74166.1"/>
    <property type="molecule type" value="Genomic_DNA"/>
</dbReference>
<dbReference type="GO" id="GO:0009228">
    <property type="term" value="P:thiamine biosynthetic process"/>
    <property type="evidence" value="ECO:0007669"/>
    <property type="project" value="InterPro"/>
</dbReference>
<dbReference type="InterPro" id="IPR058240">
    <property type="entry name" value="rSAM_sf"/>
</dbReference>
<dbReference type="SMART" id="SM00876">
    <property type="entry name" value="BATS"/>
    <property type="match status" value="1"/>
</dbReference>
<keyword evidence="5" id="KW-0408">Iron</keyword>